<evidence type="ECO:0008006" key="3">
    <source>
        <dbReference type="Google" id="ProtNLM"/>
    </source>
</evidence>
<dbReference type="AlphaFoldDB" id="A0A6I2L8P9"/>
<accession>A0A6I2L8P9</accession>
<dbReference type="Proteomes" id="UP000433309">
    <property type="component" value="Unassembled WGS sequence"/>
</dbReference>
<dbReference type="EMBL" id="WKJK01000032">
    <property type="protein sequence ID" value="MRW94625.1"/>
    <property type="molecule type" value="Genomic_DNA"/>
</dbReference>
<sequence length="131" mass="15028">MDLAKQLATSTVMLALARNGYFAYQDTPLGADLIADVFAARKSDTDTEERFVVEVKSAGNWTAIPMKIENLRQKRQRAFQHTVYFSFFIERECLLMVDDELRKRMRFVDDQITLEVFPSKRTDLPLATGDG</sequence>
<name>A0A6I2L8P9_9BURK</name>
<gene>
    <name evidence="1" type="ORF">GJ699_32125</name>
</gene>
<protein>
    <recommendedName>
        <fullName evidence="3">Protein NO VEIN C-terminal domain-containing protein</fullName>
    </recommendedName>
</protein>
<comment type="caution">
    <text evidence="1">The sequence shown here is derived from an EMBL/GenBank/DDBJ whole genome shotgun (WGS) entry which is preliminary data.</text>
</comment>
<organism evidence="1 2">
    <name type="scientific">Duganella guangzhouensis</name>
    <dbReference type="NCBI Taxonomy" id="2666084"/>
    <lineage>
        <taxon>Bacteria</taxon>
        <taxon>Pseudomonadati</taxon>
        <taxon>Pseudomonadota</taxon>
        <taxon>Betaproteobacteria</taxon>
        <taxon>Burkholderiales</taxon>
        <taxon>Oxalobacteraceae</taxon>
        <taxon>Telluria group</taxon>
        <taxon>Duganella</taxon>
    </lineage>
</organism>
<reference evidence="1 2" key="1">
    <citation type="submission" date="2019-11" db="EMBL/GenBank/DDBJ databases">
        <title>Novel species isolated from a subtropical stream in China.</title>
        <authorList>
            <person name="Lu H."/>
        </authorList>
    </citation>
    <scope>NUCLEOTIDE SEQUENCE [LARGE SCALE GENOMIC DNA]</scope>
    <source>
        <strain evidence="1 2">FT80W</strain>
    </source>
</reference>
<evidence type="ECO:0000313" key="2">
    <source>
        <dbReference type="Proteomes" id="UP000433309"/>
    </source>
</evidence>
<proteinExistence type="predicted"/>
<keyword evidence="2" id="KW-1185">Reference proteome</keyword>
<dbReference type="RefSeq" id="WP_154383501.1">
    <property type="nucleotide sequence ID" value="NZ_WKJK01000032.1"/>
</dbReference>
<evidence type="ECO:0000313" key="1">
    <source>
        <dbReference type="EMBL" id="MRW94625.1"/>
    </source>
</evidence>